<reference evidence="1" key="1">
    <citation type="journal article" date="2023" name="Mol. Biol. Evol.">
        <title>Third-Generation Sequencing Reveals the Adaptive Role of the Epigenome in Three Deep-Sea Polychaetes.</title>
        <authorList>
            <person name="Perez M."/>
            <person name="Aroh O."/>
            <person name="Sun Y."/>
            <person name="Lan Y."/>
            <person name="Juniper S.K."/>
            <person name="Young C.R."/>
            <person name="Angers B."/>
            <person name="Qian P.Y."/>
        </authorList>
    </citation>
    <scope>NUCLEOTIDE SEQUENCE</scope>
    <source>
        <strain evidence="1">P08H-3</strain>
    </source>
</reference>
<dbReference type="Proteomes" id="UP001208570">
    <property type="component" value="Unassembled WGS sequence"/>
</dbReference>
<protein>
    <submittedName>
        <fullName evidence="1">Uncharacterized protein</fullName>
    </submittedName>
</protein>
<accession>A0AAD9J5L8</accession>
<name>A0AAD9J5L8_9ANNE</name>
<gene>
    <name evidence="1" type="ORF">LSH36_618g01071</name>
</gene>
<dbReference type="EMBL" id="JAODUP010000618">
    <property type="protein sequence ID" value="KAK2146295.1"/>
    <property type="molecule type" value="Genomic_DNA"/>
</dbReference>
<sequence length="120" mass="13957">MLKEEIKALFIMGLQRDNSHTWLYLKECIMQLSPLAHLVQGQADIVHYLKRLQHHLSVHRERLFELQIDKTINDVFAKEDHAETKPRPLTFGDLREAIWKACLGTTAIALNIDLPECLEE</sequence>
<proteinExistence type="predicted"/>
<comment type="caution">
    <text evidence="1">The sequence shown here is derived from an EMBL/GenBank/DDBJ whole genome shotgun (WGS) entry which is preliminary data.</text>
</comment>
<dbReference type="AlphaFoldDB" id="A0AAD9J5L8"/>
<evidence type="ECO:0000313" key="2">
    <source>
        <dbReference type="Proteomes" id="UP001208570"/>
    </source>
</evidence>
<evidence type="ECO:0000313" key="1">
    <source>
        <dbReference type="EMBL" id="KAK2146295.1"/>
    </source>
</evidence>
<organism evidence="1 2">
    <name type="scientific">Paralvinella palmiformis</name>
    <dbReference type="NCBI Taxonomy" id="53620"/>
    <lineage>
        <taxon>Eukaryota</taxon>
        <taxon>Metazoa</taxon>
        <taxon>Spiralia</taxon>
        <taxon>Lophotrochozoa</taxon>
        <taxon>Annelida</taxon>
        <taxon>Polychaeta</taxon>
        <taxon>Sedentaria</taxon>
        <taxon>Canalipalpata</taxon>
        <taxon>Terebellida</taxon>
        <taxon>Terebelliformia</taxon>
        <taxon>Alvinellidae</taxon>
        <taxon>Paralvinella</taxon>
    </lineage>
</organism>
<keyword evidence="2" id="KW-1185">Reference proteome</keyword>
<feature type="non-terminal residue" evidence="1">
    <location>
        <position position="1"/>
    </location>
</feature>